<evidence type="ECO:0008006" key="3">
    <source>
        <dbReference type="Google" id="ProtNLM"/>
    </source>
</evidence>
<dbReference type="EMBL" id="GBXM01076401">
    <property type="protein sequence ID" value="JAH32176.1"/>
    <property type="molecule type" value="Transcribed_RNA"/>
</dbReference>
<proteinExistence type="predicted"/>
<name>A0A0E9RSN3_ANGAN</name>
<feature type="signal peptide" evidence="1">
    <location>
        <begin position="1"/>
        <end position="21"/>
    </location>
</feature>
<reference evidence="2" key="1">
    <citation type="submission" date="2014-11" db="EMBL/GenBank/DDBJ databases">
        <authorList>
            <person name="Amaro Gonzalez C."/>
        </authorList>
    </citation>
    <scope>NUCLEOTIDE SEQUENCE</scope>
</reference>
<organism evidence="2">
    <name type="scientific">Anguilla anguilla</name>
    <name type="common">European freshwater eel</name>
    <name type="synonym">Muraena anguilla</name>
    <dbReference type="NCBI Taxonomy" id="7936"/>
    <lineage>
        <taxon>Eukaryota</taxon>
        <taxon>Metazoa</taxon>
        <taxon>Chordata</taxon>
        <taxon>Craniata</taxon>
        <taxon>Vertebrata</taxon>
        <taxon>Euteleostomi</taxon>
        <taxon>Actinopterygii</taxon>
        <taxon>Neopterygii</taxon>
        <taxon>Teleostei</taxon>
        <taxon>Anguilliformes</taxon>
        <taxon>Anguillidae</taxon>
        <taxon>Anguilla</taxon>
    </lineage>
</organism>
<protein>
    <recommendedName>
        <fullName evidence="3">Secreted protein</fullName>
    </recommendedName>
</protein>
<evidence type="ECO:0000256" key="1">
    <source>
        <dbReference type="SAM" id="SignalP"/>
    </source>
</evidence>
<keyword evidence="1" id="KW-0732">Signal</keyword>
<evidence type="ECO:0000313" key="2">
    <source>
        <dbReference type="EMBL" id="JAH32176.1"/>
    </source>
</evidence>
<sequence>MCTSLYFCLCIHVSCNWLLSADHFDQTVFLVGVVKCPMGRIIDCGTGAFVTTKMARKGRKKC</sequence>
<dbReference type="AlphaFoldDB" id="A0A0E9RSN3"/>
<reference evidence="2" key="2">
    <citation type="journal article" date="2015" name="Fish Shellfish Immunol.">
        <title>Early steps in the European eel (Anguilla anguilla)-Vibrio vulnificus interaction in the gills: Role of the RtxA13 toxin.</title>
        <authorList>
            <person name="Callol A."/>
            <person name="Pajuelo D."/>
            <person name="Ebbesson L."/>
            <person name="Teles M."/>
            <person name="MacKenzie S."/>
            <person name="Amaro C."/>
        </authorList>
    </citation>
    <scope>NUCLEOTIDE SEQUENCE</scope>
</reference>
<accession>A0A0E9RSN3</accession>
<feature type="chain" id="PRO_5002431796" description="Secreted protein" evidence="1">
    <location>
        <begin position="22"/>
        <end position="62"/>
    </location>
</feature>